<name>A0A6N4QEY6_9LEPT</name>
<dbReference type="Proteomes" id="UP000297239">
    <property type="component" value="Unassembled WGS sequence"/>
</dbReference>
<organism evidence="1 2">
    <name type="scientific">Leptospira kanakyensis</name>
    <dbReference type="NCBI Taxonomy" id="2484968"/>
    <lineage>
        <taxon>Bacteria</taxon>
        <taxon>Pseudomonadati</taxon>
        <taxon>Spirochaetota</taxon>
        <taxon>Spirochaetia</taxon>
        <taxon>Leptospirales</taxon>
        <taxon>Leptospiraceae</taxon>
        <taxon>Leptospira</taxon>
    </lineage>
</organism>
<dbReference type="AlphaFoldDB" id="A0A6N4QEY6"/>
<protein>
    <submittedName>
        <fullName evidence="1">Uncharacterized protein</fullName>
    </submittedName>
</protein>
<sequence length="187" mass="22101">MLEIRYYVKQILNFPTLSVDLQTLSLDAMWFDALLTKRKENLTPIFEKPIDSLTNINSNLNIKATHAILAYVLFDPDSKIPEIDIKKLRTYLLETIPTLCALVNPYTEWMKDAERAEELVRSLFHTLDLLPANETKSYFEDRFRSIDSRERIRILEQTKMAQERAKEILRQMKQKEEEEAASKYNRE</sequence>
<gene>
    <name evidence="1" type="ORF">EHQ18_00805</name>
</gene>
<dbReference type="RefSeq" id="WP_135631632.1">
    <property type="nucleotide sequence ID" value="NZ_RQFE01000007.1"/>
</dbReference>
<reference evidence="1" key="1">
    <citation type="journal article" date="2019" name="PLoS Negl. Trop. Dis.">
        <title>Revisiting the worldwide diversity of Leptospira species in the environment.</title>
        <authorList>
            <person name="Vincent A.T."/>
            <person name="Schiettekatte O."/>
            <person name="Bourhy P."/>
            <person name="Veyrier F.J."/>
            <person name="Picardeau M."/>
        </authorList>
    </citation>
    <scope>NUCLEOTIDE SEQUENCE [LARGE SCALE GENOMIC DNA]</scope>
    <source>
        <strain evidence="1">201800293</strain>
    </source>
</reference>
<accession>A0A6N4QEY6</accession>
<evidence type="ECO:0000313" key="2">
    <source>
        <dbReference type="Proteomes" id="UP000297239"/>
    </source>
</evidence>
<dbReference type="EMBL" id="RQFF01000007">
    <property type="protein sequence ID" value="TGK76537.1"/>
    <property type="molecule type" value="Genomic_DNA"/>
</dbReference>
<comment type="caution">
    <text evidence="1">The sequence shown here is derived from an EMBL/GenBank/DDBJ whole genome shotgun (WGS) entry which is preliminary data.</text>
</comment>
<keyword evidence="2" id="KW-1185">Reference proteome</keyword>
<dbReference type="OrthoDB" id="330464at2"/>
<proteinExistence type="predicted"/>
<evidence type="ECO:0000313" key="1">
    <source>
        <dbReference type="EMBL" id="TGK76537.1"/>
    </source>
</evidence>